<evidence type="ECO:0000256" key="5">
    <source>
        <dbReference type="ARBA" id="ARBA00022842"/>
    </source>
</evidence>
<reference evidence="11 12" key="1">
    <citation type="submission" date="2014-03" db="EMBL/GenBank/DDBJ databases">
        <title>Complete genome sequence of the Radio-Resistant Rubrobacter radiotolerans RSPS-4.</title>
        <authorList>
            <person name="Egas C.C."/>
            <person name="Barroso C.C."/>
            <person name="Froufe H.J.C."/>
            <person name="Pacheco J.J."/>
            <person name="Albuquerque L.L."/>
            <person name="da Costa M.M.S."/>
        </authorList>
    </citation>
    <scope>NUCLEOTIDE SEQUENCE [LARGE SCALE GENOMIC DNA]</scope>
    <source>
        <strain evidence="11 12">RSPS-4</strain>
        <plasmid evidence="11 12">1</plasmid>
    </source>
</reference>
<keyword evidence="6 10" id="KW-0051">Antiviral defense</keyword>
<feature type="binding site" evidence="10">
    <location>
        <position position="248"/>
    </location>
    <ligand>
        <name>Mn(2+)</name>
        <dbReference type="ChEBI" id="CHEBI:29035"/>
    </ligand>
</feature>
<name>A0A023X725_RUBRA</name>
<keyword evidence="2 10" id="KW-0479">Metal-binding</keyword>
<dbReference type="InterPro" id="IPR042206">
    <property type="entry name" value="CRISPR-assoc_Cas1_C"/>
</dbReference>
<dbReference type="Proteomes" id="UP000025229">
    <property type="component" value="Plasmid 1"/>
</dbReference>
<evidence type="ECO:0000256" key="4">
    <source>
        <dbReference type="ARBA" id="ARBA00022801"/>
    </source>
</evidence>
<keyword evidence="12" id="KW-1185">Reference proteome</keyword>
<keyword evidence="1 10" id="KW-0540">Nuclease</keyword>
<evidence type="ECO:0000256" key="10">
    <source>
        <dbReference type="HAMAP-Rule" id="MF_01470"/>
    </source>
</evidence>
<evidence type="ECO:0000313" key="11">
    <source>
        <dbReference type="EMBL" id="AHY48247.1"/>
    </source>
</evidence>
<comment type="cofactor">
    <cofactor evidence="10">
        <name>Mg(2+)</name>
        <dbReference type="ChEBI" id="CHEBI:18420"/>
    </cofactor>
    <cofactor evidence="10">
        <name>Mn(2+)</name>
        <dbReference type="ChEBI" id="CHEBI:29035"/>
    </cofactor>
</comment>
<dbReference type="GO" id="GO:0003677">
    <property type="term" value="F:DNA binding"/>
    <property type="evidence" value="ECO:0007669"/>
    <property type="project" value="UniProtKB-KW"/>
</dbReference>
<geneLocation type="plasmid" evidence="11">
    <name>1</name>
</geneLocation>
<sequence>MSEVFVEGFGVSVGKKSERLVVKRKGEVIFERPFFEVERVIVCTEGATVSSSAVHECVKNGIPVEFLSYSGKPYASLVSPNLGGTVKTRRAQLLSYEDARGVMLGRAFALGKLRSSANNLKYYAKYRKSADRAAYDFVYRRVDGIEALARQTEDIEGEKVGEVRGALLNVEGRAANLYWEGVRRIVPEFPGREGRGASDLVNSLLNYGYGILYNRVLSAVTRAGLDPFAGYVHTDRPGKPSLVLDLIEEFRAPVVDRAILGALGMGFKVGMDGEYLDEKTRKLAAARVRERLAVRVTHRGKKQTLENIVHAQARSVASFVRDGTPYKPFVGSW</sequence>
<dbReference type="HOGENOM" id="CLU_052779_0_0_11"/>
<comment type="similarity">
    <text evidence="10">Belongs to the CRISPR-associated endonuclease Cas1 family.</text>
</comment>
<dbReference type="OrthoDB" id="1550386at2"/>
<dbReference type="GO" id="GO:0043571">
    <property type="term" value="P:maintenance of CRISPR repeat elements"/>
    <property type="evidence" value="ECO:0007669"/>
    <property type="project" value="UniProtKB-UniRule"/>
</dbReference>
<keyword evidence="5 10" id="KW-0460">Magnesium</keyword>
<dbReference type="InterPro" id="IPR002729">
    <property type="entry name" value="CRISPR-assoc_Cas1"/>
</dbReference>
<keyword evidence="8 10" id="KW-0464">Manganese</keyword>
<dbReference type="RefSeq" id="WP_041338781.1">
    <property type="nucleotide sequence ID" value="NZ_CP007515.1"/>
</dbReference>
<dbReference type="Pfam" id="PF01867">
    <property type="entry name" value="Cas_Cas1"/>
    <property type="match status" value="1"/>
</dbReference>
<dbReference type="EMBL" id="CP007515">
    <property type="protein sequence ID" value="AHY48247.1"/>
    <property type="molecule type" value="Genomic_DNA"/>
</dbReference>
<dbReference type="NCBIfam" id="TIGR00287">
    <property type="entry name" value="cas1"/>
    <property type="match status" value="1"/>
</dbReference>
<gene>
    <name evidence="10" type="primary">cas1</name>
    <name evidence="11" type="ORF">RradSPS_2964</name>
</gene>
<dbReference type="CDD" id="cd09634">
    <property type="entry name" value="Cas1_I-II-III"/>
    <property type="match status" value="1"/>
</dbReference>
<evidence type="ECO:0000256" key="2">
    <source>
        <dbReference type="ARBA" id="ARBA00022723"/>
    </source>
</evidence>
<evidence type="ECO:0000256" key="3">
    <source>
        <dbReference type="ARBA" id="ARBA00022759"/>
    </source>
</evidence>
<dbReference type="HAMAP" id="MF_01470">
    <property type="entry name" value="Cas1"/>
    <property type="match status" value="1"/>
</dbReference>
<keyword evidence="4 10" id="KW-0378">Hydrolase</keyword>
<dbReference type="Gene3D" id="1.20.120.920">
    <property type="entry name" value="CRISPR-associated endonuclease Cas1, C-terminal domain"/>
    <property type="match status" value="1"/>
</dbReference>
<dbReference type="GO" id="GO:0051607">
    <property type="term" value="P:defense response to virus"/>
    <property type="evidence" value="ECO:0007669"/>
    <property type="project" value="UniProtKB-UniRule"/>
</dbReference>
<dbReference type="GO" id="GO:0046872">
    <property type="term" value="F:metal ion binding"/>
    <property type="evidence" value="ECO:0007669"/>
    <property type="project" value="UniProtKB-UniRule"/>
</dbReference>
<comment type="function">
    <text evidence="10">CRISPR (clustered regularly interspaced short palindromic repeat), is an adaptive immune system that provides protection against mobile genetic elements (viruses, transposable elements and conjugative plasmids). CRISPR clusters contain spacers, sequences complementary to antecedent mobile elements, and target invading nucleic acids. CRISPR clusters are transcribed and processed into CRISPR RNA (crRNA). Acts as a dsDNA endonuclease. Involved in the integration of spacer DNA into the CRISPR cassette.</text>
</comment>
<feature type="binding site" evidence="10">
    <location>
        <position position="233"/>
    </location>
    <ligand>
        <name>Mn(2+)</name>
        <dbReference type="ChEBI" id="CHEBI:29035"/>
    </ligand>
</feature>
<dbReference type="PATRIC" id="fig|42256.3.peg.3013"/>
<evidence type="ECO:0000256" key="8">
    <source>
        <dbReference type="ARBA" id="ARBA00023211"/>
    </source>
</evidence>
<proteinExistence type="inferred from homology"/>
<evidence type="ECO:0000256" key="7">
    <source>
        <dbReference type="ARBA" id="ARBA00023125"/>
    </source>
</evidence>
<dbReference type="GO" id="GO:0016787">
    <property type="term" value="F:hydrolase activity"/>
    <property type="evidence" value="ECO:0007669"/>
    <property type="project" value="UniProtKB-KW"/>
</dbReference>
<dbReference type="AlphaFoldDB" id="A0A023X725"/>
<comment type="subunit">
    <text evidence="9 10">Homodimer, forms a heterotetramer with a Cas2 homodimer.</text>
</comment>
<keyword evidence="3 10" id="KW-0255">Endonuclease</keyword>
<evidence type="ECO:0000256" key="9">
    <source>
        <dbReference type="ARBA" id="ARBA00038592"/>
    </source>
</evidence>
<dbReference type="GO" id="GO:0004519">
    <property type="term" value="F:endonuclease activity"/>
    <property type="evidence" value="ECO:0007669"/>
    <property type="project" value="UniProtKB-UniRule"/>
</dbReference>
<evidence type="ECO:0000313" key="12">
    <source>
        <dbReference type="Proteomes" id="UP000025229"/>
    </source>
</evidence>
<dbReference type="eggNOG" id="COG1518">
    <property type="taxonomic scope" value="Bacteria"/>
</dbReference>
<organism evidence="11 12">
    <name type="scientific">Rubrobacter radiotolerans</name>
    <name type="common">Arthrobacter radiotolerans</name>
    <dbReference type="NCBI Taxonomy" id="42256"/>
    <lineage>
        <taxon>Bacteria</taxon>
        <taxon>Bacillati</taxon>
        <taxon>Actinomycetota</taxon>
        <taxon>Rubrobacteria</taxon>
        <taxon>Rubrobacterales</taxon>
        <taxon>Rubrobacteraceae</taxon>
        <taxon>Rubrobacter</taxon>
    </lineage>
</organism>
<feature type="binding site" evidence="10">
    <location>
        <position position="171"/>
    </location>
    <ligand>
        <name>Mn(2+)</name>
        <dbReference type="ChEBI" id="CHEBI:29035"/>
    </ligand>
</feature>
<keyword evidence="11" id="KW-0614">Plasmid</keyword>
<dbReference type="Gene3D" id="3.100.10.20">
    <property type="entry name" value="CRISPR-associated endonuclease Cas1, N-terminal domain"/>
    <property type="match status" value="1"/>
</dbReference>
<dbReference type="PANTHER" id="PTHR34353:SF2">
    <property type="entry name" value="CRISPR-ASSOCIATED ENDONUCLEASE CAS1 1"/>
    <property type="match status" value="1"/>
</dbReference>
<dbReference type="KEGG" id="rrd:RradSPS_2964"/>
<dbReference type="InterPro" id="IPR050646">
    <property type="entry name" value="Cas1"/>
</dbReference>
<dbReference type="InterPro" id="IPR042211">
    <property type="entry name" value="CRISPR-assoc_Cas1_N"/>
</dbReference>
<accession>A0A023X725</accession>
<protein>
    <recommendedName>
        <fullName evidence="10">CRISPR-associated endonuclease Cas1</fullName>
        <ecNumber evidence="10">3.1.-.-</ecNumber>
    </recommendedName>
</protein>
<evidence type="ECO:0000256" key="1">
    <source>
        <dbReference type="ARBA" id="ARBA00022722"/>
    </source>
</evidence>
<evidence type="ECO:0000256" key="6">
    <source>
        <dbReference type="ARBA" id="ARBA00023118"/>
    </source>
</evidence>
<dbReference type="PANTHER" id="PTHR34353">
    <property type="entry name" value="CRISPR-ASSOCIATED ENDONUCLEASE CAS1 1"/>
    <property type="match status" value="1"/>
</dbReference>
<dbReference type="EC" id="3.1.-.-" evidence="10"/>
<keyword evidence="7 10" id="KW-0238">DNA-binding</keyword>